<keyword evidence="1" id="KW-0597">Phosphoprotein</keyword>
<reference evidence="5" key="2">
    <citation type="submission" date="2016-04" db="EMBL/GenBank/DDBJ databases">
        <title>First Complete Genome Sequence of a Subdivision 6 Acidobacterium.</title>
        <authorList>
            <person name="Huang S."/>
            <person name="Vieira S."/>
            <person name="Bunk B."/>
            <person name="Riedel T."/>
            <person name="Sproeer C."/>
            <person name="Overmann J."/>
        </authorList>
    </citation>
    <scope>NUCLEOTIDE SEQUENCE [LARGE SCALE GENOMIC DNA]</scope>
    <source>
        <strain evidence="5">DSM 100886 HEG_-6_39</strain>
    </source>
</reference>
<dbReference type="KEGG" id="abac:LuPra_03280"/>
<feature type="domain" description="Response regulatory" evidence="2">
    <location>
        <begin position="33"/>
        <end position="151"/>
    </location>
</feature>
<dbReference type="Pfam" id="PF13487">
    <property type="entry name" value="HD_5"/>
    <property type="match status" value="1"/>
</dbReference>
<dbReference type="Proteomes" id="UP000076079">
    <property type="component" value="Chromosome"/>
</dbReference>
<dbReference type="SMART" id="SM00448">
    <property type="entry name" value="REC"/>
    <property type="match status" value="1"/>
</dbReference>
<dbReference type="GO" id="GO:0000160">
    <property type="term" value="P:phosphorelay signal transduction system"/>
    <property type="evidence" value="ECO:0007669"/>
    <property type="project" value="InterPro"/>
</dbReference>
<dbReference type="CDD" id="cd00077">
    <property type="entry name" value="HDc"/>
    <property type="match status" value="1"/>
</dbReference>
<reference evidence="4 5" key="1">
    <citation type="journal article" date="2016" name="Genome Announc.">
        <title>First Complete Genome Sequence of a Subdivision 6 Acidobacterium Strain.</title>
        <authorList>
            <person name="Huang S."/>
            <person name="Vieira S."/>
            <person name="Bunk B."/>
            <person name="Riedel T."/>
            <person name="Sproer C."/>
            <person name="Overmann J."/>
        </authorList>
    </citation>
    <scope>NUCLEOTIDE SEQUENCE [LARGE SCALE GENOMIC DNA]</scope>
    <source>
        <strain evidence="5">DSM 100886 HEG_-6_39</strain>
    </source>
</reference>
<sequence length="369" mass="40645">MDRSESGPYQRSGHYLPYTSAVPNLTEPITRARILIVDDQAPNIRLLERLLTSAGYHRLYSTTAPEQVAALVGQVSPDLILLDLHMPGLDGFGVMQQLQGRLNDERYLPILVVTADLSVEVRQRALGAGAKDFLNKPFDAVEALLRIRNLLTTRFLYLQLDKHNRGLEATVQERTRKLEIARLEILERLALAAEFRDDNTGEHTRRVGRLAGAVAREMGLSGDTALTIERAAPLHDVGKIGIRDAILLKPGPLSPAEFDEMKRHTVIGADILSGSKGMLLRTAEDIALTHHERWDGTGYPSGLAGGDIPLAGRITHVADVFDAMTHPHGETAHDRRDEAIDYIRGESGLALDPDVVAAFASVARRDRMF</sequence>
<dbReference type="EC" id="3.1.4.52" evidence="4"/>
<dbReference type="Pfam" id="PF00072">
    <property type="entry name" value="Response_reg"/>
    <property type="match status" value="1"/>
</dbReference>
<dbReference type="InterPro" id="IPR003607">
    <property type="entry name" value="HD/PDEase_dom"/>
</dbReference>
<dbReference type="OrthoDB" id="9804747at2"/>
<dbReference type="Gene3D" id="1.10.3210.10">
    <property type="entry name" value="Hypothetical protein af1432"/>
    <property type="match status" value="1"/>
</dbReference>
<proteinExistence type="predicted"/>
<evidence type="ECO:0000259" key="2">
    <source>
        <dbReference type="PROSITE" id="PS50110"/>
    </source>
</evidence>
<dbReference type="SUPFAM" id="SSF52172">
    <property type="entry name" value="CheY-like"/>
    <property type="match status" value="1"/>
</dbReference>
<gene>
    <name evidence="4" type="primary">rpfG_4</name>
    <name evidence="4" type="ORF">LuPra_03280</name>
</gene>
<evidence type="ECO:0000313" key="4">
    <source>
        <dbReference type="EMBL" id="AMY10052.1"/>
    </source>
</evidence>
<accession>A0A143PN82</accession>
<dbReference type="PANTHER" id="PTHR45228:SF1">
    <property type="entry name" value="CYCLIC DI-GMP PHOSPHODIESTERASE TM_0186"/>
    <property type="match status" value="1"/>
</dbReference>
<dbReference type="InterPro" id="IPR011006">
    <property type="entry name" value="CheY-like_superfamily"/>
</dbReference>
<feature type="domain" description="HD-GYP" evidence="3">
    <location>
        <begin position="178"/>
        <end position="369"/>
    </location>
</feature>
<dbReference type="InterPro" id="IPR052020">
    <property type="entry name" value="Cyclic_di-GMP/3'3'-cGAMP_PDE"/>
</dbReference>
<dbReference type="Gene3D" id="3.40.50.2300">
    <property type="match status" value="1"/>
</dbReference>
<dbReference type="GO" id="GO:0071111">
    <property type="term" value="F:cyclic-guanylate-specific phosphodiesterase activity"/>
    <property type="evidence" value="ECO:0007669"/>
    <property type="project" value="UniProtKB-EC"/>
</dbReference>
<dbReference type="EMBL" id="CP015136">
    <property type="protein sequence ID" value="AMY10052.1"/>
    <property type="molecule type" value="Genomic_DNA"/>
</dbReference>
<dbReference type="AlphaFoldDB" id="A0A143PN82"/>
<dbReference type="InterPro" id="IPR037522">
    <property type="entry name" value="HD_GYP_dom"/>
</dbReference>
<keyword evidence="5" id="KW-1185">Reference proteome</keyword>
<evidence type="ECO:0000313" key="5">
    <source>
        <dbReference type="Proteomes" id="UP000076079"/>
    </source>
</evidence>
<dbReference type="SUPFAM" id="SSF109604">
    <property type="entry name" value="HD-domain/PDEase-like"/>
    <property type="match status" value="1"/>
</dbReference>
<dbReference type="CDD" id="cd17551">
    <property type="entry name" value="REC_RpfG-like"/>
    <property type="match status" value="1"/>
</dbReference>
<evidence type="ECO:0000256" key="1">
    <source>
        <dbReference type="PROSITE-ProRule" id="PRU00169"/>
    </source>
</evidence>
<evidence type="ECO:0000259" key="3">
    <source>
        <dbReference type="PROSITE" id="PS51832"/>
    </source>
</evidence>
<protein>
    <submittedName>
        <fullName evidence="4">Cyclic di-GMP phosphodiesterase response regulator RpfG</fullName>
        <ecNumber evidence="4">3.1.4.52</ecNumber>
    </submittedName>
</protein>
<dbReference type="STRING" id="1855912.LuPra_03280"/>
<dbReference type="PANTHER" id="PTHR45228">
    <property type="entry name" value="CYCLIC DI-GMP PHOSPHODIESTERASE TM_0186-RELATED"/>
    <property type="match status" value="1"/>
</dbReference>
<dbReference type="InterPro" id="IPR001789">
    <property type="entry name" value="Sig_transdc_resp-reg_receiver"/>
</dbReference>
<keyword evidence="4" id="KW-0378">Hydrolase</keyword>
<name>A0A143PN82_LUTPR</name>
<organism evidence="4 5">
    <name type="scientific">Luteitalea pratensis</name>
    <dbReference type="NCBI Taxonomy" id="1855912"/>
    <lineage>
        <taxon>Bacteria</taxon>
        <taxon>Pseudomonadati</taxon>
        <taxon>Acidobacteriota</taxon>
        <taxon>Vicinamibacteria</taxon>
        <taxon>Vicinamibacterales</taxon>
        <taxon>Vicinamibacteraceae</taxon>
        <taxon>Luteitalea</taxon>
    </lineage>
</organism>
<feature type="modified residue" description="4-aspartylphosphate" evidence="1">
    <location>
        <position position="83"/>
    </location>
</feature>
<dbReference type="PROSITE" id="PS51832">
    <property type="entry name" value="HD_GYP"/>
    <property type="match status" value="1"/>
</dbReference>
<dbReference type="PROSITE" id="PS50110">
    <property type="entry name" value="RESPONSE_REGULATORY"/>
    <property type="match status" value="1"/>
</dbReference>
<dbReference type="SMART" id="SM00471">
    <property type="entry name" value="HDc"/>
    <property type="match status" value="1"/>
</dbReference>